<evidence type="ECO:0000313" key="2">
    <source>
        <dbReference type="EMBL" id="PMD65724.1"/>
    </source>
</evidence>
<name>A0A2J6TRT2_9HELO</name>
<organism evidence="2 3">
    <name type="scientific">Hyaloscypha bicolor E</name>
    <dbReference type="NCBI Taxonomy" id="1095630"/>
    <lineage>
        <taxon>Eukaryota</taxon>
        <taxon>Fungi</taxon>
        <taxon>Dikarya</taxon>
        <taxon>Ascomycota</taxon>
        <taxon>Pezizomycotina</taxon>
        <taxon>Leotiomycetes</taxon>
        <taxon>Helotiales</taxon>
        <taxon>Hyaloscyphaceae</taxon>
        <taxon>Hyaloscypha</taxon>
        <taxon>Hyaloscypha bicolor</taxon>
    </lineage>
</organism>
<dbReference type="EMBL" id="KZ613746">
    <property type="protein sequence ID" value="PMD65724.1"/>
    <property type="molecule type" value="Genomic_DNA"/>
</dbReference>
<dbReference type="RefSeq" id="XP_024742628.1">
    <property type="nucleotide sequence ID" value="XM_024882504.1"/>
</dbReference>
<accession>A0A2J6TRT2</accession>
<feature type="chain" id="PRO_5014410385" evidence="1">
    <location>
        <begin position="24"/>
        <end position="179"/>
    </location>
</feature>
<feature type="signal peptide" evidence="1">
    <location>
        <begin position="1"/>
        <end position="23"/>
    </location>
</feature>
<dbReference type="GeneID" id="36590581"/>
<dbReference type="OrthoDB" id="5423435at2759"/>
<sequence length="179" mass="19557">MKFSPIFTVVVIALSGHTQAVLAAGNTKYADSELFPGWRYELDAAAPTIKTLDEAHSLSNAYNNTVGVDKIDGKYLVIDHAQKKQVATIGGDLEEAAESNYPSNLVGTNSTVITSAMEKVDYYLAHGTFPETGVAANTLDERETRNYLLRNGSRDESHQFNHDLELVLAIEVSLLVLLQ</sequence>
<evidence type="ECO:0000256" key="1">
    <source>
        <dbReference type="SAM" id="SignalP"/>
    </source>
</evidence>
<dbReference type="Proteomes" id="UP000235371">
    <property type="component" value="Unassembled WGS sequence"/>
</dbReference>
<proteinExistence type="predicted"/>
<gene>
    <name evidence="2" type="ORF">K444DRAFT_625265</name>
</gene>
<dbReference type="InParanoid" id="A0A2J6TRT2"/>
<keyword evidence="1" id="KW-0732">Signal</keyword>
<keyword evidence="3" id="KW-1185">Reference proteome</keyword>
<dbReference type="AlphaFoldDB" id="A0A2J6TRT2"/>
<protein>
    <submittedName>
        <fullName evidence="2">Uncharacterized protein</fullName>
    </submittedName>
</protein>
<evidence type="ECO:0000313" key="3">
    <source>
        <dbReference type="Proteomes" id="UP000235371"/>
    </source>
</evidence>
<reference evidence="2 3" key="1">
    <citation type="submission" date="2016-04" db="EMBL/GenBank/DDBJ databases">
        <title>A degradative enzymes factory behind the ericoid mycorrhizal symbiosis.</title>
        <authorList>
            <consortium name="DOE Joint Genome Institute"/>
            <person name="Martino E."/>
            <person name="Morin E."/>
            <person name="Grelet G."/>
            <person name="Kuo A."/>
            <person name="Kohler A."/>
            <person name="Daghino S."/>
            <person name="Barry K."/>
            <person name="Choi C."/>
            <person name="Cichocki N."/>
            <person name="Clum A."/>
            <person name="Copeland A."/>
            <person name="Hainaut M."/>
            <person name="Haridas S."/>
            <person name="Labutti K."/>
            <person name="Lindquist E."/>
            <person name="Lipzen A."/>
            <person name="Khouja H.-R."/>
            <person name="Murat C."/>
            <person name="Ohm R."/>
            <person name="Olson A."/>
            <person name="Spatafora J."/>
            <person name="Veneault-Fourrey C."/>
            <person name="Henrissat B."/>
            <person name="Grigoriev I."/>
            <person name="Martin F."/>
            <person name="Perotto S."/>
        </authorList>
    </citation>
    <scope>NUCLEOTIDE SEQUENCE [LARGE SCALE GENOMIC DNA]</scope>
    <source>
        <strain evidence="2 3">E</strain>
    </source>
</reference>